<proteinExistence type="predicted"/>
<keyword evidence="7" id="KW-0206">Cytoskeleton</keyword>
<dbReference type="GO" id="GO:0005509">
    <property type="term" value="F:calcium ion binding"/>
    <property type="evidence" value="ECO:0007669"/>
    <property type="project" value="InterPro"/>
</dbReference>
<dbReference type="EMBL" id="MIGC01001044">
    <property type="protein sequence ID" value="PHJ23654.1"/>
    <property type="molecule type" value="Genomic_DNA"/>
</dbReference>
<keyword evidence="13" id="KW-1185">Reference proteome</keyword>
<comment type="caution">
    <text evidence="12">The sequence shown here is derived from an EMBL/GenBank/DDBJ whole genome shotgun (WGS) entry which is preliminary data.</text>
</comment>
<evidence type="ECO:0000256" key="1">
    <source>
        <dbReference type="ARBA" id="ARBA00004611"/>
    </source>
</evidence>
<gene>
    <name evidence="12" type="ORF">CSUI_002495</name>
</gene>
<organism evidence="12 13">
    <name type="scientific">Cystoisospora suis</name>
    <dbReference type="NCBI Taxonomy" id="483139"/>
    <lineage>
        <taxon>Eukaryota</taxon>
        <taxon>Sar</taxon>
        <taxon>Alveolata</taxon>
        <taxon>Apicomplexa</taxon>
        <taxon>Conoidasida</taxon>
        <taxon>Coccidia</taxon>
        <taxon>Eucoccidiorida</taxon>
        <taxon>Eimeriorina</taxon>
        <taxon>Sarcocystidae</taxon>
        <taxon>Cystoisospora</taxon>
    </lineage>
</organism>
<dbReference type="SUPFAM" id="SSF47473">
    <property type="entry name" value="EF-hand"/>
    <property type="match status" value="1"/>
</dbReference>
<evidence type="ECO:0000256" key="4">
    <source>
        <dbReference type="ARBA" id="ARBA00022837"/>
    </source>
</evidence>
<comment type="subcellular location">
    <subcellularLocation>
        <location evidence="1">Cytoplasm</location>
        <location evidence="1">Cytoskeleton</location>
        <location evidence="1">Flagellum axoneme</location>
    </subcellularLocation>
</comment>
<evidence type="ECO:0000256" key="2">
    <source>
        <dbReference type="ARBA" id="ARBA00022490"/>
    </source>
</evidence>
<keyword evidence="3" id="KW-0677">Repeat</keyword>
<dbReference type="OrthoDB" id="329220at2759"/>
<feature type="domain" description="EF-hand" evidence="10">
    <location>
        <begin position="201"/>
        <end position="236"/>
    </location>
</feature>
<reference evidence="12 13" key="1">
    <citation type="journal article" date="2017" name="Int. J. Parasitol.">
        <title>The genome of the protozoan parasite Cystoisospora suis and a reverse vaccinology approach to identify vaccine candidates.</title>
        <authorList>
            <person name="Palmieri N."/>
            <person name="Shrestha A."/>
            <person name="Ruttkowski B."/>
            <person name="Beck T."/>
            <person name="Vogl C."/>
            <person name="Tomley F."/>
            <person name="Blake D.P."/>
            <person name="Joachim A."/>
        </authorList>
    </citation>
    <scope>NUCLEOTIDE SEQUENCE [LARGE SCALE GENOMIC DNA]</scope>
    <source>
        <strain evidence="12 13">Wien I</strain>
    </source>
</reference>
<dbReference type="Pfam" id="PF06565">
    <property type="entry name" value="DM10_dom"/>
    <property type="match status" value="1"/>
</dbReference>
<keyword evidence="6" id="KW-0969">Cilium</keyword>
<dbReference type="PROSITE" id="PS50222">
    <property type="entry name" value="EF_HAND_2"/>
    <property type="match status" value="1"/>
</dbReference>
<dbReference type="AlphaFoldDB" id="A0A2C6L8U5"/>
<evidence type="ECO:0000259" key="11">
    <source>
        <dbReference type="PROSITE" id="PS51336"/>
    </source>
</evidence>
<dbReference type="PROSITE" id="PS51336">
    <property type="entry name" value="DM10"/>
    <property type="match status" value="2"/>
</dbReference>
<evidence type="ECO:0000256" key="3">
    <source>
        <dbReference type="ARBA" id="ARBA00022737"/>
    </source>
</evidence>
<evidence type="ECO:0000256" key="9">
    <source>
        <dbReference type="SAM" id="MobiDB-lite"/>
    </source>
</evidence>
<dbReference type="PROSITE" id="PS00018">
    <property type="entry name" value="EF_HAND_1"/>
    <property type="match status" value="2"/>
</dbReference>
<feature type="domain" description="DM10" evidence="11">
    <location>
        <begin position="80"/>
        <end position="180"/>
    </location>
</feature>
<keyword evidence="5" id="KW-0282">Flagellum</keyword>
<dbReference type="VEuPathDB" id="ToxoDB:CSUI_002495"/>
<protein>
    <submittedName>
        <fullName evidence="12">Efhc1</fullName>
    </submittedName>
</protein>
<dbReference type="InterPro" id="IPR018247">
    <property type="entry name" value="EF_Hand_1_Ca_BS"/>
</dbReference>
<evidence type="ECO:0000256" key="6">
    <source>
        <dbReference type="ARBA" id="ARBA00023069"/>
    </source>
</evidence>
<dbReference type="InterPro" id="IPR006602">
    <property type="entry name" value="DM10_dom"/>
</dbReference>
<dbReference type="CDD" id="cd00051">
    <property type="entry name" value="EFh"/>
    <property type="match status" value="1"/>
</dbReference>
<dbReference type="InterPro" id="IPR002048">
    <property type="entry name" value="EF_hand_dom"/>
</dbReference>
<feature type="domain" description="DM10" evidence="11">
    <location>
        <begin position="1"/>
        <end position="23"/>
    </location>
</feature>
<dbReference type="Pfam" id="PF13499">
    <property type="entry name" value="EF-hand_7"/>
    <property type="match status" value="1"/>
</dbReference>
<dbReference type="SMART" id="SM00676">
    <property type="entry name" value="DM10"/>
    <property type="match status" value="1"/>
</dbReference>
<evidence type="ECO:0000256" key="5">
    <source>
        <dbReference type="ARBA" id="ARBA00022846"/>
    </source>
</evidence>
<dbReference type="InterPro" id="IPR040193">
    <property type="entry name" value="EFHC1/EFHC2/EFHB"/>
</dbReference>
<evidence type="ECO:0000313" key="13">
    <source>
        <dbReference type="Proteomes" id="UP000221165"/>
    </source>
</evidence>
<evidence type="ECO:0000259" key="10">
    <source>
        <dbReference type="PROSITE" id="PS50222"/>
    </source>
</evidence>
<keyword evidence="2" id="KW-0963">Cytoplasm</keyword>
<dbReference type="Gene3D" id="2.30.29.170">
    <property type="match status" value="1"/>
</dbReference>
<sequence>MLGVNFFVYDADGFTRKYFREELKCELGPAIDVTVLVPHPPAAPVPPPTGYGTETDSMTSVKCIVPKQRIEQYKRSTELDGKCLRFLARLVEPLVPGQKERLFCIQYYLGDEEVMVTELSQRNVGVAGRKFLQRGKYVDDNGMHFKAEYFVLGAEVRINKHPFQIIDADRFTKTYLETGHVDKASSDLYLVLERLRDSMKERLTCLRDVFRRIDQDKNGVITADELKNSLLTVGYELSGEEEITLLNHFDTSQNQQVNYVEFCDALLNLELASPFKYSRNRPPLPRPTNSGCDPAFAQREKALQEADATRRAVREIASVLPATPTGTQDFEGVRPHVRGENGQHRAS</sequence>
<dbReference type="RefSeq" id="XP_067925329.1">
    <property type="nucleotide sequence ID" value="XM_068062695.1"/>
</dbReference>
<dbReference type="Gene3D" id="1.10.238.10">
    <property type="entry name" value="EF-hand"/>
    <property type="match status" value="1"/>
</dbReference>
<dbReference type="InterPro" id="IPR011992">
    <property type="entry name" value="EF-hand-dom_pair"/>
</dbReference>
<evidence type="ECO:0000256" key="8">
    <source>
        <dbReference type="ARBA" id="ARBA00023273"/>
    </source>
</evidence>
<feature type="region of interest" description="Disordered" evidence="9">
    <location>
        <begin position="319"/>
        <end position="347"/>
    </location>
</feature>
<evidence type="ECO:0000256" key="7">
    <source>
        <dbReference type="ARBA" id="ARBA00023212"/>
    </source>
</evidence>
<dbReference type="Proteomes" id="UP000221165">
    <property type="component" value="Unassembled WGS sequence"/>
</dbReference>
<dbReference type="PANTHER" id="PTHR12086">
    <property type="entry name" value="EF-HAND DOMAIN C-TERMINAL CONTAINING PROTEIN"/>
    <property type="match status" value="1"/>
</dbReference>
<keyword evidence="4" id="KW-0106">Calcium</keyword>
<evidence type="ECO:0000313" key="12">
    <source>
        <dbReference type="EMBL" id="PHJ23654.1"/>
    </source>
</evidence>
<feature type="compositionally biased region" description="Basic and acidic residues" evidence="9">
    <location>
        <begin position="331"/>
        <end position="347"/>
    </location>
</feature>
<accession>A0A2C6L8U5</accession>
<name>A0A2C6L8U5_9APIC</name>
<keyword evidence="8" id="KW-0966">Cell projection</keyword>
<dbReference type="GeneID" id="94425906"/>